<name>A0AB36TBG8_ACETH</name>
<reference evidence="1 2" key="1">
    <citation type="submission" date="2017-09" db="EMBL/GenBank/DDBJ databases">
        <title>Evaluation of Pacific Biosciences Sequencing Technology to Finishing C. thermocellum Genome Sequences.</title>
        <authorList>
            <person name="Brown S."/>
        </authorList>
    </citation>
    <scope>NUCLEOTIDE SEQUENCE [LARGE SCALE GENOMIC DNA]</scope>
    <source>
        <strain evidence="1 2">AD2</strain>
    </source>
</reference>
<proteinExistence type="predicted"/>
<protein>
    <submittedName>
        <fullName evidence="1">NTP pyrophosphatase (Non-canonical NTP hydrolase)</fullName>
    </submittedName>
</protein>
<evidence type="ECO:0000313" key="2">
    <source>
        <dbReference type="Proteomes" id="UP000223596"/>
    </source>
</evidence>
<comment type="caution">
    <text evidence="1">The sequence shown here is derived from an EMBL/GenBank/DDBJ whole genome shotgun (WGS) entry which is preliminary data.</text>
</comment>
<dbReference type="Proteomes" id="UP000223596">
    <property type="component" value="Unassembled WGS sequence"/>
</dbReference>
<dbReference type="InterPro" id="IPR025984">
    <property type="entry name" value="DCTPP"/>
</dbReference>
<sequence length="118" mass="13572">MGSLNLDTALNALLKFRNDRDWSKFHTPKNLAVSIAIEAAELMEHFQWKTDEESNEYLSSPKFEDVKDEIADIASYLLLLSHDLGLDLNRAILDKVKKNELKYPVSKCRGKSNKYNEL</sequence>
<dbReference type="PIRSF" id="PIRSF029826">
    <property type="entry name" value="UCP029826_pph"/>
    <property type="match status" value="1"/>
</dbReference>
<organism evidence="1 2">
    <name type="scientific">Acetivibrio thermocellus AD2</name>
    <dbReference type="NCBI Taxonomy" id="1138384"/>
    <lineage>
        <taxon>Bacteria</taxon>
        <taxon>Bacillati</taxon>
        <taxon>Bacillota</taxon>
        <taxon>Clostridia</taxon>
        <taxon>Eubacteriales</taxon>
        <taxon>Oscillospiraceae</taxon>
        <taxon>Acetivibrio</taxon>
    </lineage>
</organism>
<evidence type="ECO:0000313" key="1">
    <source>
        <dbReference type="EMBL" id="PFH01357.1"/>
    </source>
</evidence>
<dbReference type="CDD" id="cd11537">
    <property type="entry name" value="NTP-PPase_RS21-C6_like"/>
    <property type="match status" value="1"/>
</dbReference>
<gene>
    <name evidence="1" type="ORF">M972_1187</name>
</gene>
<dbReference type="InterPro" id="IPR052555">
    <property type="entry name" value="dCTP_Pyrophosphatase"/>
</dbReference>
<dbReference type="SUPFAM" id="SSF101386">
    <property type="entry name" value="all-alpha NTP pyrophosphatases"/>
    <property type="match status" value="1"/>
</dbReference>
<dbReference type="EMBL" id="PDBW01000001">
    <property type="protein sequence ID" value="PFH01357.1"/>
    <property type="molecule type" value="Genomic_DNA"/>
</dbReference>
<dbReference type="AlphaFoldDB" id="A0AB36TBG8"/>
<dbReference type="PANTHER" id="PTHR46523">
    <property type="entry name" value="DCTP PYROPHOSPHATASE 1"/>
    <property type="match status" value="1"/>
</dbReference>
<dbReference type="Gene3D" id="1.10.287.1080">
    <property type="entry name" value="MazG-like"/>
    <property type="match status" value="1"/>
</dbReference>
<dbReference type="GO" id="GO:0009143">
    <property type="term" value="P:nucleoside triphosphate catabolic process"/>
    <property type="evidence" value="ECO:0007669"/>
    <property type="project" value="InterPro"/>
</dbReference>
<dbReference type="RefSeq" id="WP_003513164.1">
    <property type="nucleotide sequence ID" value="NZ_CP013828.1"/>
</dbReference>
<dbReference type="Pfam" id="PF12643">
    <property type="entry name" value="MazG-like"/>
    <property type="match status" value="1"/>
</dbReference>
<keyword evidence="1" id="KW-0378">Hydrolase</keyword>
<dbReference type="GeneID" id="35803004"/>
<accession>A0AB36TBG8</accession>
<dbReference type="GO" id="GO:0047429">
    <property type="term" value="F:nucleoside triphosphate diphosphatase activity"/>
    <property type="evidence" value="ECO:0007669"/>
    <property type="project" value="InterPro"/>
</dbReference>
<dbReference type="PANTHER" id="PTHR46523:SF1">
    <property type="entry name" value="DCTP PYROPHOSPHATASE 1"/>
    <property type="match status" value="1"/>
</dbReference>